<keyword evidence="2" id="KW-0732">Signal</keyword>
<evidence type="ECO:0000256" key="1">
    <source>
        <dbReference type="SAM" id="MobiDB-lite"/>
    </source>
</evidence>
<feature type="region of interest" description="Disordered" evidence="1">
    <location>
        <begin position="19"/>
        <end position="201"/>
    </location>
</feature>
<evidence type="ECO:0000313" key="4">
    <source>
        <dbReference type="RefSeq" id="XP_067148334.1"/>
    </source>
</evidence>
<keyword evidence="3" id="KW-1185">Reference proteome</keyword>
<dbReference type="GeneID" id="136991356"/>
<name>A0ABM4E6J2_9AVES</name>
<feature type="compositionally biased region" description="Basic residues" evidence="1">
    <location>
        <begin position="191"/>
        <end position="201"/>
    </location>
</feature>
<feature type="chain" id="PRO_5045861156" description="Secreted protein" evidence="2">
    <location>
        <begin position="20"/>
        <end position="201"/>
    </location>
</feature>
<sequence>MRLGLLCAFAAAAVATAAADHGDLKKVKTETREKEVGTSGMGKRRPYRPCSGCFSVLSEESNALSRSTREVDEVQQRVWPPKRKHGKKSPEGNRPPRSQPHEISSVDVLRGARRREQPGEQQRVKREDKKPSHVQPLRKPDSSGMRKDAPSTRTLREDETPGAGCKTSPGESRGPGGAFPSSVGEAGGARAPRRRTWPGRG</sequence>
<feature type="compositionally biased region" description="Basic and acidic residues" evidence="1">
    <location>
        <begin position="20"/>
        <end position="36"/>
    </location>
</feature>
<dbReference type="Proteomes" id="UP001652627">
    <property type="component" value="Chromosome 2"/>
</dbReference>
<evidence type="ECO:0000313" key="3">
    <source>
        <dbReference type="Proteomes" id="UP001652627"/>
    </source>
</evidence>
<organism evidence="3 4">
    <name type="scientific">Apteryx mantelli</name>
    <name type="common">North Island brown kiwi</name>
    <dbReference type="NCBI Taxonomy" id="2696672"/>
    <lineage>
        <taxon>Eukaryota</taxon>
        <taxon>Metazoa</taxon>
        <taxon>Chordata</taxon>
        <taxon>Craniata</taxon>
        <taxon>Vertebrata</taxon>
        <taxon>Euteleostomi</taxon>
        <taxon>Archelosauria</taxon>
        <taxon>Archosauria</taxon>
        <taxon>Dinosauria</taxon>
        <taxon>Saurischia</taxon>
        <taxon>Theropoda</taxon>
        <taxon>Coelurosauria</taxon>
        <taxon>Aves</taxon>
        <taxon>Palaeognathae</taxon>
        <taxon>Apterygiformes</taxon>
        <taxon>Apterygidae</taxon>
        <taxon>Apteryx</taxon>
    </lineage>
</organism>
<accession>A0ABM4E6J2</accession>
<dbReference type="RefSeq" id="XP_067148334.1">
    <property type="nucleotide sequence ID" value="XM_067292233.1"/>
</dbReference>
<feature type="compositionally biased region" description="Basic and acidic residues" evidence="1">
    <location>
        <begin position="138"/>
        <end position="159"/>
    </location>
</feature>
<evidence type="ECO:0008006" key="5">
    <source>
        <dbReference type="Google" id="ProtNLM"/>
    </source>
</evidence>
<feature type="signal peptide" evidence="2">
    <location>
        <begin position="1"/>
        <end position="19"/>
    </location>
</feature>
<reference evidence="4" key="2">
    <citation type="submission" date="2025-08" db="UniProtKB">
        <authorList>
            <consortium name="RefSeq"/>
        </authorList>
    </citation>
    <scope>IDENTIFICATION</scope>
    <source>
        <tissue evidence="4">Blood</tissue>
    </source>
</reference>
<reference evidence="3" key="1">
    <citation type="submission" date="2025-05" db="UniProtKB">
        <authorList>
            <consortium name="RefSeq"/>
        </authorList>
    </citation>
    <scope>NUCLEOTIDE SEQUENCE [LARGE SCALE GENOMIC DNA]</scope>
</reference>
<gene>
    <name evidence="4" type="primary">LOC136991356</name>
</gene>
<protein>
    <recommendedName>
        <fullName evidence="5">Secreted protein</fullName>
    </recommendedName>
</protein>
<evidence type="ECO:0000256" key="2">
    <source>
        <dbReference type="SAM" id="SignalP"/>
    </source>
</evidence>
<proteinExistence type="predicted"/>
<feature type="compositionally biased region" description="Basic and acidic residues" evidence="1">
    <location>
        <begin position="114"/>
        <end position="131"/>
    </location>
</feature>